<sequence length="305" mass="34178">MYVRGPTKEDDISNFVASVTFILDQSYAPHHVITIKKSPFVLSRRGWGEFKVQIVLQFLDKRNKSVRLLHPLVLSRADDQLALTGLWRLGQENWYDVWVYEVSPDGDDFESCSTSNLIKLEDDNVKPSNLQNELKIGSVISKIDDNVTIVHNIEKELNIKVEPSDYNIKRTLKYLQNSETEPCDSIKSESSIVIPKLMSNSASDKTCENKVTQSMSLTANVSNSPNNRSNDIDVINKLDEEKNVESISKVQSSGVGGKVCKIHVRQPDGRLLPCYIPAHMYSLALKIAQGSGKAASIIKDNKVEQ</sequence>
<accession>A0AAV2PK71</accession>
<name>A0AAV2PK71_MEGNR</name>
<dbReference type="GO" id="GO:0006355">
    <property type="term" value="P:regulation of DNA-templated transcription"/>
    <property type="evidence" value="ECO:0007669"/>
    <property type="project" value="InterPro"/>
</dbReference>
<dbReference type="AlphaFoldDB" id="A0AAV2PK71"/>
<evidence type="ECO:0000313" key="5">
    <source>
        <dbReference type="Proteomes" id="UP001497623"/>
    </source>
</evidence>
<organism evidence="4 5">
    <name type="scientific">Meganyctiphanes norvegica</name>
    <name type="common">Northern krill</name>
    <name type="synonym">Thysanopoda norvegica</name>
    <dbReference type="NCBI Taxonomy" id="48144"/>
    <lineage>
        <taxon>Eukaryota</taxon>
        <taxon>Metazoa</taxon>
        <taxon>Ecdysozoa</taxon>
        <taxon>Arthropoda</taxon>
        <taxon>Crustacea</taxon>
        <taxon>Multicrustacea</taxon>
        <taxon>Malacostraca</taxon>
        <taxon>Eumalacostraca</taxon>
        <taxon>Eucarida</taxon>
        <taxon>Euphausiacea</taxon>
        <taxon>Euphausiidae</taxon>
        <taxon>Meganyctiphanes</taxon>
    </lineage>
</organism>
<dbReference type="Pfam" id="PF03366">
    <property type="entry name" value="YEATS"/>
    <property type="match status" value="1"/>
</dbReference>
<evidence type="ECO:0000313" key="4">
    <source>
        <dbReference type="EMBL" id="CAL4060810.1"/>
    </source>
</evidence>
<dbReference type="Proteomes" id="UP001497623">
    <property type="component" value="Unassembled WGS sequence"/>
</dbReference>
<evidence type="ECO:0000259" key="3">
    <source>
        <dbReference type="PROSITE" id="PS51037"/>
    </source>
</evidence>
<gene>
    <name evidence="4" type="ORF">MNOR_LOCUS1565</name>
</gene>
<dbReference type="InterPro" id="IPR055129">
    <property type="entry name" value="YEATS_dom"/>
</dbReference>
<evidence type="ECO:0000256" key="1">
    <source>
        <dbReference type="ARBA" id="ARBA00023242"/>
    </source>
</evidence>
<comment type="subcellular location">
    <subcellularLocation>
        <location evidence="2">Nucleus</location>
    </subcellularLocation>
</comment>
<reference evidence="4 5" key="1">
    <citation type="submission" date="2024-05" db="EMBL/GenBank/DDBJ databases">
        <authorList>
            <person name="Wallberg A."/>
        </authorList>
    </citation>
    <scope>NUCLEOTIDE SEQUENCE [LARGE SCALE GENOMIC DNA]</scope>
</reference>
<protein>
    <recommendedName>
        <fullName evidence="3">YEATS domain-containing protein</fullName>
    </recommendedName>
</protein>
<feature type="non-terminal residue" evidence="4">
    <location>
        <position position="305"/>
    </location>
</feature>
<keyword evidence="5" id="KW-1185">Reference proteome</keyword>
<keyword evidence="1 2" id="KW-0539">Nucleus</keyword>
<dbReference type="InterPro" id="IPR038704">
    <property type="entry name" value="YEAST_sf"/>
</dbReference>
<dbReference type="EMBL" id="CAXKWB010000419">
    <property type="protein sequence ID" value="CAL4060810.1"/>
    <property type="molecule type" value="Genomic_DNA"/>
</dbReference>
<dbReference type="Gene3D" id="2.60.40.1970">
    <property type="entry name" value="YEATS domain"/>
    <property type="match status" value="1"/>
</dbReference>
<dbReference type="PANTHER" id="PTHR23195">
    <property type="entry name" value="YEATS DOMAIN"/>
    <property type="match status" value="1"/>
</dbReference>
<evidence type="ECO:0000256" key="2">
    <source>
        <dbReference type="PROSITE-ProRule" id="PRU00376"/>
    </source>
</evidence>
<proteinExistence type="predicted"/>
<feature type="domain" description="YEATS" evidence="3">
    <location>
        <begin position="1"/>
        <end position="174"/>
    </location>
</feature>
<comment type="caution">
    <text evidence="4">The sequence shown here is derived from an EMBL/GenBank/DDBJ whole genome shotgun (WGS) entry which is preliminary data.</text>
</comment>
<dbReference type="PROSITE" id="PS51037">
    <property type="entry name" value="YEATS"/>
    <property type="match status" value="1"/>
</dbReference>
<dbReference type="InterPro" id="IPR005033">
    <property type="entry name" value="YEATS"/>
</dbReference>
<dbReference type="GO" id="GO:0005634">
    <property type="term" value="C:nucleus"/>
    <property type="evidence" value="ECO:0007669"/>
    <property type="project" value="UniProtKB-SubCell"/>
</dbReference>